<keyword evidence="8" id="KW-1185">Reference proteome</keyword>
<sequence>MESVGAICLRAKTLATGLLSMGYAIPPSSQLCVGNCSADECLVHLGDLLTTMKPICRMSAKVYSMCGELVHLRLRLGEVDFPTYLEAIDLCDDVREEVTHHMARIVKYLTNFYSGLAYYKIKTLGLMSAMKYEDFYLTKFQNGTHESIGQFFTRIAATVATHIHRDMPQYGLLIPMMERSWFNYFDYFFNLLSHNIIIPPTPAMLFMGRKNRSLASCYLLDPPQKTTLEAMSAVAQDIIPILNHRGGIGINVNDYNQTPREGRKLGFLGLAKLIDTCVLLSNSDSERPTGVCMFMEPWNADVESFLGIKGLTTLEHHLRCDNIFNALWIPDLFMKRYMADPNTTWSLFDDRCNHLAKLYGKEFEDEYHRLETAGMAVRQMPIKELLFKIIRSAIMTGSPFIMFKDSCNRHYYMDTQGQAIRGSNLCTEIIHHTEPDSDGVCNLMNVNLPAFLTLSFNKETYCLSDDTLWQEHNKFCTPGGHRYFNFEKLTEAVTAATIFINVMIDRSVHPTTKTQNGAKNFRSMGIGFQGLNTLCWILGETLVTPKARKLGKTICEAMYLSAAEASNELCQLGLSPFKRFSESRYARGIMHFDAWDNVGSLTFQDRWSALRPKIIKYGLYNSQFIALMPTVSSSQITESSEAFYPVFTNLYSKLSVNGETVKPNVMLLRDLGSVFKGKDYTDALEKLERHKWVVGEAFPDLPTDHAIRKYLTAFEYDQNTLLELTADRAPFVDHSQSNTLYFLEGKTPISAKYIMNHLVTAYKLGLKTGMYYCRIKKATDASIFMCAGQEICSTCQ</sequence>
<dbReference type="Proteomes" id="UP000100290">
    <property type="component" value="Segment"/>
</dbReference>
<keyword evidence="2 4" id="KW-0560">Oxidoreductase</keyword>
<dbReference type="GO" id="GO:0005524">
    <property type="term" value="F:ATP binding"/>
    <property type="evidence" value="ECO:0007669"/>
    <property type="project" value="InterPro"/>
</dbReference>
<dbReference type="Gene3D" id="3.20.70.20">
    <property type="match status" value="1"/>
</dbReference>
<proteinExistence type="inferred from homology"/>
<organism evidence="6 7">
    <name type="scientific">Testudinid alphaherpesvirus 3</name>
    <dbReference type="NCBI Taxonomy" id="2560801"/>
    <lineage>
        <taxon>Viruses</taxon>
        <taxon>Duplodnaviria</taxon>
        <taxon>Heunggongvirae</taxon>
        <taxon>Peploviricota</taxon>
        <taxon>Herviviricetes</taxon>
        <taxon>Herpesvirales</taxon>
        <taxon>Orthoherpesviridae</taxon>
        <taxon>Alphaherpesvirinae</taxon>
        <taxon>Scutavirus</taxon>
        <taxon>Scutavirus testudinidalpha3</taxon>
    </lineage>
</organism>
<dbReference type="NCBIfam" id="TIGR02506">
    <property type="entry name" value="NrdE_NrdA"/>
    <property type="match status" value="1"/>
</dbReference>
<dbReference type="EC" id="1.17.4.1" evidence="2"/>
<dbReference type="InterPro" id="IPR013346">
    <property type="entry name" value="NrdE_NrdA_C"/>
</dbReference>
<dbReference type="InterPro" id="IPR039718">
    <property type="entry name" value="Rrm1"/>
</dbReference>
<dbReference type="Pfam" id="PF02867">
    <property type="entry name" value="Ribonuc_red_lgC"/>
    <property type="match status" value="1"/>
</dbReference>
<dbReference type="Pfam" id="PF00317">
    <property type="entry name" value="Ribonuc_red_lgN"/>
    <property type="match status" value="1"/>
</dbReference>
<dbReference type="GO" id="GO:0009263">
    <property type="term" value="P:deoxyribonucleotide biosynthetic process"/>
    <property type="evidence" value="ECO:0007669"/>
    <property type="project" value="UniProtKB-KW"/>
</dbReference>
<dbReference type="EMBL" id="KM924292">
    <property type="protein sequence ID" value="AIU39242.1"/>
    <property type="molecule type" value="Genomic_DNA"/>
</dbReference>
<evidence type="ECO:0000313" key="8">
    <source>
        <dbReference type="Proteomes" id="UP000208106"/>
    </source>
</evidence>
<reference evidence="8 9" key="1">
    <citation type="journal article" date="2015" name="J. Virol.">
        <title>The Genome of a Tortoise Herpesvirus (Testudinid Herpesvirus 3) Has a Novel Structure and Contains a Large Region That Is Not Required for Replication In Vitro or Virulence In Vivo.</title>
        <authorList>
            <person name="Gandar F."/>
            <person name="Wilkie G.S."/>
            <person name="Gatherer D."/>
            <person name="Kerr K."/>
            <person name="Marlier D."/>
            <person name="Diez M."/>
            <person name="Marschang R.E."/>
            <person name="Mast J."/>
            <person name="Dewals B.G."/>
            <person name="Davison A.J."/>
            <person name="Vanderplasschen A.F."/>
        </authorList>
    </citation>
    <scope>NUCLEOTIDE SEQUENCE [LARGE SCALE GENOMIC DNA]</scope>
    <source>
        <strain evidence="4 8">1976</strain>
        <strain evidence="5 9">4295/7R</strain>
    </source>
</reference>
<evidence type="ECO:0000313" key="7">
    <source>
        <dbReference type="Proteomes" id="UP000100290"/>
    </source>
</evidence>
<evidence type="ECO:0000313" key="9">
    <source>
        <dbReference type="Proteomes" id="UP000240599"/>
    </source>
</evidence>
<comment type="catalytic activity">
    <reaction evidence="2">
        <text>a 2'-deoxyribonucleoside 5'-diphosphate + [thioredoxin]-disulfide + H2O = a ribonucleoside 5'-diphosphate + [thioredoxin]-dithiol</text>
        <dbReference type="Rhea" id="RHEA:23252"/>
        <dbReference type="Rhea" id="RHEA-COMP:10698"/>
        <dbReference type="Rhea" id="RHEA-COMP:10700"/>
        <dbReference type="ChEBI" id="CHEBI:15377"/>
        <dbReference type="ChEBI" id="CHEBI:29950"/>
        <dbReference type="ChEBI" id="CHEBI:50058"/>
        <dbReference type="ChEBI" id="CHEBI:57930"/>
        <dbReference type="ChEBI" id="CHEBI:73316"/>
        <dbReference type="EC" id="1.17.4.1"/>
    </reaction>
</comment>
<dbReference type="PRINTS" id="PR01183">
    <property type="entry name" value="RIBORDTASEM1"/>
</dbReference>
<dbReference type="EMBL" id="KT008627">
    <property type="protein sequence ID" value="AKV40711.1"/>
    <property type="molecule type" value="Genomic_DNA"/>
</dbReference>
<dbReference type="Proteomes" id="UP000240599">
    <property type="component" value="Segment"/>
</dbReference>
<gene>
    <name evidence="6" type="primary">ORF64</name>
    <name evidence="4" type="synonym">UL39</name>
</gene>
<evidence type="ECO:0000313" key="6">
    <source>
        <dbReference type="EMBL" id="AKV40711.1"/>
    </source>
</evidence>
<protein>
    <recommendedName>
        <fullName evidence="2">Ribonucleoside-diphosphate reductase</fullName>
        <ecNumber evidence="2">1.17.4.1</ecNumber>
    </recommendedName>
</protein>
<dbReference type="EMBL" id="KM924293">
    <property type="protein sequence ID" value="AIU39352.1"/>
    <property type="molecule type" value="Genomic_DNA"/>
</dbReference>
<feature type="domain" description="Ribonucleotide reductase large subunit" evidence="3">
    <location>
        <begin position="607"/>
        <end position="629"/>
    </location>
</feature>
<dbReference type="Proteomes" id="UP000208106">
    <property type="component" value="Segment"/>
</dbReference>
<dbReference type="InterPro" id="IPR013509">
    <property type="entry name" value="RNR_lsu_N"/>
</dbReference>
<accession>A0A0K1R1Y7</accession>
<dbReference type="PANTHER" id="PTHR11573">
    <property type="entry name" value="RIBONUCLEOSIDE-DIPHOSPHATE REDUCTASE LARGE CHAIN"/>
    <property type="match status" value="1"/>
</dbReference>
<comment type="function">
    <text evidence="2">Provides the precursors necessary for DNA synthesis. Catalyzes the biosynthesis of deoxyribonucleotides from the corresponding ribonucleotides.</text>
</comment>
<comment type="similarity">
    <text evidence="1 2">Belongs to the ribonucleoside diphosphate reductase large chain family.</text>
</comment>
<dbReference type="GO" id="GO:0004748">
    <property type="term" value="F:ribonucleoside-diphosphate reductase activity, thioredoxin disulfide as acceptor"/>
    <property type="evidence" value="ECO:0007669"/>
    <property type="project" value="UniProtKB-EC"/>
</dbReference>
<dbReference type="UniPathway" id="UPA00326"/>
<dbReference type="OrthoDB" id="2980at10239"/>
<dbReference type="PANTHER" id="PTHR11573:SF6">
    <property type="entry name" value="RIBONUCLEOSIDE-DIPHOSPHATE REDUCTASE LARGE SUBUNIT"/>
    <property type="match status" value="1"/>
</dbReference>
<evidence type="ECO:0000256" key="2">
    <source>
        <dbReference type="RuleBase" id="RU003410"/>
    </source>
</evidence>
<evidence type="ECO:0000256" key="1">
    <source>
        <dbReference type="ARBA" id="ARBA00010406"/>
    </source>
</evidence>
<keyword evidence="2" id="KW-0215">Deoxyribonucleotide synthesis</keyword>
<evidence type="ECO:0000259" key="3">
    <source>
        <dbReference type="PROSITE" id="PS00089"/>
    </source>
</evidence>
<dbReference type="SUPFAM" id="SSF51998">
    <property type="entry name" value="PFL-like glycyl radical enzymes"/>
    <property type="match status" value="1"/>
</dbReference>
<name>A0A0K1R1Y7_9ALPH</name>
<evidence type="ECO:0000313" key="5">
    <source>
        <dbReference type="EMBL" id="AIU39352.1"/>
    </source>
</evidence>
<dbReference type="KEGG" id="vg:26122521"/>
<reference evidence="6 7" key="2">
    <citation type="journal article" date="2015" name="PLoS ONE">
        <title>A Genomic Approach to Unravel Host-Pathogen Interaction in Chelonians: The Example of Testudinid Herpesvirus 3.</title>
        <authorList>
            <person name="Origgi F.C."/>
            <person name="Tecilla M."/>
            <person name="Pilo P."/>
            <person name="Aloisio F."/>
            <person name="Otten P."/>
            <person name="Aguilar-Bultet L."/>
            <person name="Sattler U."/>
            <person name="Roccabianca P."/>
            <person name="Romero C.H."/>
            <person name="Bloom D.C."/>
            <person name="Jacobson E.R."/>
        </authorList>
    </citation>
    <scope>NUCLEOTIDE SEQUENCE [LARGE SCALE GENOMIC DNA]</scope>
    <source>
        <strain evidence="6">US1976/98</strain>
    </source>
</reference>
<evidence type="ECO:0000313" key="4">
    <source>
        <dbReference type="EMBL" id="AIU39242.1"/>
    </source>
</evidence>
<dbReference type="InterPro" id="IPR000788">
    <property type="entry name" value="RNR_lg_C"/>
</dbReference>
<dbReference type="PROSITE" id="PS00089">
    <property type="entry name" value="RIBORED_LARGE"/>
    <property type="match status" value="1"/>
</dbReference>